<accession>A0A0D2SCB5</accession>
<organism evidence="2 3">
    <name type="scientific">Gossypium raimondii</name>
    <name type="common">Peruvian cotton</name>
    <name type="synonym">Gossypium klotzschianum subsp. raimondii</name>
    <dbReference type="NCBI Taxonomy" id="29730"/>
    <lineage>
        <taxon>Eukaryota</taxon>
        <taxon>Viridiplantae</taxon>
        <taxon>Streptophyta</taxon>
        <taxon>Embryophyta</taxon>
        <taxon>Tracheophyta</taxon>
        <taxon>Spermatophyta</taxon>
        <taxon>Magnoliopsida</taxon>
        <taxon>eudicotyledons</taxon>
        <taxon>Gunneridae</taxon>
        <taxon>Pentapetalae</taxon>
        <taxon>rosids</taxon>
        <taxon>malvids</taxon>
        <taxon>Malvales</taxon>
        <taxon>Malvaceae</taxon>
        <taxon>Malvoideae</taxon>
        <taxon>Gossypium</taxon>
    </lineage>
</organism>
<reference evidence="2 3" key="1">
    <citation type="journal article" date="2012" name="Nature">
        <title>Repeated polyploidization of Gossypium genomes and the evolution of spinnable cotton fibres.</title>
        <authorList>
            <person name="Paterson A.H."/>
            <person name="Wendel J.F."/>
            <person name="Gundlach H."/>
            <person name="Guo H."/>
            <person name="Jenkins J."/>
            <person name="Jin D."/>
            <person name="Llewellyn D."/>
            <person name="Showmaker K.C."/>
            <person name="Shu S."/>
            <person name="Udall J."/>
            <person name="Yoo M.J."/>
            <person name="Byers R."/>
            <person name="Chen W."/>
            <person name="Doron-Faigenboim A."/>
            <person name="Duke M.V."/>
            <person name="Gong L."/>
            <person name="Grimwood J."/>
            <person name="Grover C."/>
            <person name="Grupp K."/>
            <person name="Hu G."/>
            <person name="Lee T.H."/>
            <person name="Li J."/>
            <person name="Lin L."/>
            <person name="Liu T."/>
            <person name="Marler B.S."/>
            <person name="Page J.T."/>
            <person name="Roberts A.W."/>
            <person name="Romanel E."/>
            <person name="Sanders W.S."/>
            <person name="Szadkowski E."/>
            <person name="Tan X."/>
            <person name="Tang H."/>
            <person name="Xu C."/>
            <person name="Wang J."/>
            <person name="Wang Z."/>
            <person name="Zhang D."/>
            <person name="Zhang L."/>
            <person name="Ashrafi H."/>
            <person name="Bedon F."/>
            <person name="Bowers J.E."/>
            <person name="Brubaker C.L."/>
            <person name="Chee P.W."/>
            <person name="Das S."/>
            <person name="Gingle A.R."/>
            <person name="Haigler C.H."/>
            <person name="Harker D."/>
            <person name="Hoffmann L.V."/>
            <person name="Hovav R."/>
            <person name="Jones D.C."/>
            <person name="Lemke C."/>
            <person name="Mansoor S."/>
            <person name="ur Rahman M."/>
            <person name="Rainville L.N."/>
            <person name="Rambani A."/>
            <person name="Reddy U.K."/>
            <person name="Rong J.K."/>
            <person name="Saranga Y."/>
            <person name="Scheffler B.E."/>
            <person name="Scheffler J.A."/>
            <person name="Stelly D.M."/>
            <person name="Triplett B.A."/>
            <person name="Van Deynze A."/>
            <person name="Vaslin M.F."/>
            <person name="Waghmare V.N."/>
            <person name="Walford S.A."/>
            <person name="Wright R.J."/>
            <person name="Zaki E.A."/>
            <person name="Zhang T."/>
            <person name="Dennis E.S."/>
            <person name="Mayer K.F."/>
            <person name="Peterson D.G."/>
            <person name="Rokhsar D.S."/>
            <person name="Wang X."/>
            <person name="Schmutz J."/>
        </authorList>
    </citation>
    <scope>NUCLEOTIDE SEQUENCE [LARGE SCALE GENOMIC DNA]</scope>
</reference>
<dbReference type="EMBL" id="CM001748">
    <property type="protein sequence ID" value="KJB60833.1"/>
    <property type="molecule type" value="Genomic_DNA"/>
</dbReference>
<evidence type="ECO:0008006" key="4">
    <source>
        <dbReference type="Google" id="ProtNLM"/>
    </source>
</evidence>
<evidence type="ECO:0000313" key="3">
    <source>
        <dbReference type="Proteomes" id="UP000032304"/>
    </source>
</evidence>
<dbReference type="Proteomes" id="UP000032304">
    <property type="component" value="Chromosome 9"/>
</dbReference>
<dbReference type="OMA" id="IHVHELM"/>
<dbReference type="AlphaFoldDB" id="A0A0D2SCB5"/>
<proteinExistence type="predicted"/>
<dbReference type="PANTHER" id="PTHR37610">
    <property type="entry name" value="CCHC-TYPE DOMAIN-CONTAINING PROTEIN"/>
    <property type="match status" value="1"/>
</dbReference>
<sequence length="181" mass="20862">MVKIAFTGDKRSSNQTEVESSTIDTTTESTMTQGTENYLEWSQSVKLTIDGCGKLGHLTGDVKQPQVGDPKMSKWRLENYMIIVWLINSMEVSIGKPFLFLPTVKDVWDAMKDTYSDLENASQIFELKIKLCKARQGEKEVTFCYNEMMSLWQELDQCYNDEWECPRDGVKAMKKEENERA</sequence>
<keyword evidence="3" id="KW-1185">Reference proteome</keyword>
<dbReference type="PANTHER" id="PTHR37610:SF75">
    <property type="entry name" value="RETROTRANSPOSON COPIA-LIKE N-TERMINAL DOMAIN-CONTAINING PROTEIN"/>
    <property type="match status" value="1"/>
</dbReference>
<feature type="compositionally biased region" description="Low complexity" evidence="1">
    <location>
        <begin position="16"/>
        <end position="29"/>
    </location>
</feature>
<name>A0A0D2SCB5_GOSRA</name>
<protein>
    <recommendedName>
        <fullName evidence="4">Retrotransposon Copia-like N-terminal domain-containing protein</fullName>
    </recommendedName>
</protein>
<evidence type="ECO:0000256" key="1">
    <source>
        <dbReference type="SAM" id="MobiDB-lite"/>
    </source>
</evidence>
<feature type="region of interest" description="Disordered" evidence="1">
    <location>
        <begin position="1"/>
        <end position="29"/>
    </location>
</feature>
<evidence type="ECO:0000313" key="2">
    <source>
        <dbReference type="EMBL" id="KJB60833.1"/>
    </source>
</evidence>
<gene>
    <name evidence="2" type="ORF">B456_009G327600</name>
</gene>
<dbReference type="eggNOG" id="KOG0017">
    <property type="taxonomic scope" value="Eukaryota"/>
</dbReference>
<dbReference type="Gramene" id="KJB60833">
    <property type="protein sequence ID" value="KJB60833"/>
    <property type="gene ID" value="B456_009G327600"/>
</dbReference>